<reference evidence="1" key="1">
    <citation type="submission" date="2022-12" db="EMBL/GenBank/DDBJ databases">
        <title>Paraconexibacter alkalitolerans sp. nov. and Baekduia alba sp. nov., isolated from soil and emended description of the genera Paraconexibacter (Chun et al., 2020) and Baekduia (An et al., 2020).</title>
        <authorList>
            <person name="Vieira S."/>
            <person name="Huber K.J."/>
            <person name="Geppert A."/>
            <person name="Wolf J."/>
            <person name="Neumann-Schaal M."/>
            <person name="Muesken M."/>
            <person name="Overmann J."/>
        </authorList>
    </citation>
    <scope>NUCLEOTIDE SEQUENCE</scope>
    <source>
        <strain evidence="1">AEG42_29</strain>
    </source>
</reference>
<evidence type="ECO:0008006" key="2">
    <source>
        <dbReference type="Google" id="ProtNLM"/>
    </source>
</evidence>
<dbReference type="Gene3D" id="3.10.129.10">
    <property type="entry name" value="Hotdog Thioesterase"/>
    <property type="match status" value="1"/>
</dbReference>
<sequence length="145" mass="15769">MSDITESAAGHARITLTRRVEWIDTDAAGIYHWTTAFRFAEAAEAALHTALGIVDQTFGVTPRVAVATEFTRSLRFNDEVSVELAVERVGRTSLRYGFGIIGPQGVAVTGTLTICLVDATAGRPVPWPEETRLRLETGGPQQEVR</sequence>
<dbReference type="RefSeq" id="WP_354698608.1">
    <property type="nucleotide sequence ID" value="NZ_CP114014.1"/>
</dbReference>
<proteinExistence type="predicted"/>
<dbReference type="SUPFAM" id="SSF54637">
    <property type="entry name" value="Thioesterase/thiol ester dehydrase-isomerase"/>
    <property type="match status" value="1"/>
</dbReference>
<dbReference type="Pfam" id="PF13279">
    <property type="entry name" value="4HBT_2"/>
    <property type="match status" value="1"/>
</dbReference>
<gene>
    <name evidence="1" type="ORF">DSM112329_04294</name>
</gene>
<dbReference type="InterPro" id="IPR029069">
    <property type="entry name" value="HotDog_dom_sf"/>
</dbReference>
<accession>A0AAU7B0K4</accession>
<name>A0AAU7B0K4_9ACTN</name>
<dbReference type="EMBL" id="CP114014">
    <property type="protein sequence ID" value="XAY07413.1"/>
    <property type="molecule type" value="Genomic_DNA"/>
</dbReference>
<dbReference type="KEGG" id="parq:DSM112329_04294"/>
<evidence type="ECO:0000313" key="1">
    <source>
        <dbReference type="EMBL" id="XAY07413.1"/>
    </source>
</evidence>
<protein>
    <recommendedName>
        <fullName evidence="2">Acyl-CoA thioesterase</fullName>
    </recommendedName>
</protein>
<dbReference type="AlphaFoldDB" id="A0AAU7B0K4"/>
<organism evidence="1">
    <name type="scientific">Paraconexibacter sp. AEG42_29</name>
    <dbReference type="NCBI Taxonomy" id="2997339"/>
    <lineage>
        <taxon>Bacteria</taxon>
        <taxon>Bacillati</taxon>
        <taxon>Actinomycetota</taxon>
        <taxon>Thermoleophilia</taxon>
        <taxon>Solirubrobacterales</taxon>
        <taxon>Paraconexibacteraceae</taxon>
        <taxon>Paraconexibacter</taxon>
    </lineage>
</organism>